<accession>A0A840V2L3</accession>
<dbReference type="GO" id="GO:0004190">
    <property type="term" value="F:aspartic-type endopeptidase activity"/>
    <property type="evidence" value="ECO:0007669"/>
    <property type="project" value="UniProtKB-KW"/>
</dbReference>
<dbReference type="NCBIfam" id="TIGR00072">
    <property type="entry name" value="hydrog_prot"/>
    <property type="match status" value="1"/>
</dbReference>
<dbReference type="Gene3D" id="3.40.50.1450">
    <property type="entry name" value="HybD-like"/>
    <property type="match status" value="1"/>
</dbReference>
<dbReference type="RefSeq" id="WP_183350534.1">
    <property type="nucleotide sequence ID" value="NZ_JACHEO010000009.1"/>
</dbReference>
<dbReference type="InterPro" id="IPR023430">
    <property type="entry name" value="Pept_HybD-like_dom_sf"/>
</dbReference>
<evidence type="ECO:0000256" key="2">
    <source>
        <dbReference type="ARBA" id="ARBA00022670"/>
    </source>
</evidence>
<organism evidence="5 6">
    <name type="scientific">Desulfoprunum benzoelyticum</name>
    <dbReference type="NCBI Taxonomy" id="1506996"/>
    <lineage>
        <taxon>Bacteria</taxon>
        <taxon>Pseudomonadati</taxon>
        <taxon>Thermodesulfobacteriota</taxon>
        <taxon>Desulfobulbia</taxon>
        <taxon>Desulfobulbales</taxon>
        <taxon>Desulfobulbaceae</taxon>
        <taxon>Desulfoprunum</taxon>
    </lineage>
</organism>
<dbReference type="InterPro" id="IPR000671">
    <property type="entry name" value="Peptidase_A31"/>
</dbReference>
<dbReference type="SUPFAM" id="SSF53163">
    <property type="entry name" value="HybD-like"/>
    <property type="match status" value="1"/>
</dbReference>
<dbReference type="Pfam" id="PF01750">
    <property type="entry name" value="HycI"/>
    <property type="match status" value="1"/>
</dbReference>
<dbReference type="GO" id="GO:0008047">
    <property type="term" value="F:enzyme activator activity"/>
    <property type="evidence" value="ECO:0007669"/>
    <property type="project" value="InterPro"/>
</dbReference>
<dbReference type="AlphaFoldDB" id="A0A840V2L3"/>
<evidence type="ECO:0000313" key="6">
    <source>
        <dbReference type="Proteomes" id="UP000539642"/>
    </source>
</evidence>
<evidence type="ECO:0000256" key="1">
    <source>
        <dbReference type="ARBA" id="ARBA00006814"/>
    </source>
</evidence>
<sequence>MTTLTKKIGIFGIGNLILRDEGFGIHTVQYLENNYLFPETVEIHDIGTAGIYMSPLLEECDPVLIIDVVDTAGEPGSFHFYTLADVKAGNFQTRMSPHQLGLLEILEICKLRDAAPQEVEFYTVIPKELTESVELSDVVAGRVVEVANMILRRLAELGVEVKRKQVPVR</sequence>
<comment type="similarity">
    <text evidence="1">Belongs to the peptidase A31 family.</text>
</comment>
<keyword evidence="4 5" id="KW-0378">Hydrolase</keyword>
<keyword evidence="3" id="KW-0064">Aspartyl protease</keyword>
<keyword evidence="6" id="KW-1185">Reference proteome</keyword>
<reference evidence="5 6" key="1">
    <citation type="submission" date="2020-08" db="EMBL/GenBank/DDBJ databases">
        <title>Genomic Encyclopedia of Type Strains, Phase IV (KMG-IV): sequencing the most valuable type-strain genomes for metagenomic binning, comparative biology and taxonomic classification.</title>
        <authorList>
            <person name="Goeker M."/>
        </authorList>
    </citation>
    <scope>NUCLEOTIDE SEQUENCE [LARGE SCALE GENOMIC DNA]</scope>
    <source>
        <strain evidence="5 6">DSM 28570</strain>
    </source>
</reference>
<dbReference type="PANTHER" id="PTHR30302:SF1">
    <property type="entry name" value="HYDROGENASE 2 MATURATION PROTEASE"/>
    <property type="match status" value="1"/>
</dbReference>
<dbReference type="PRINTS" id="PR00446">
    <property type="entry name" value="HYDRGNUPTAKE"/>
</dbReference>
<evidence type="ECO:0000256" key="3">
    <source>
        <dbReference type="ARBA" id="ARBA00022750"/>
    </source>
</evidence>
<name>A0A840V2L3_9BACT</name>
<protein>
    <submittedName>
        <fullName evidence="5">Hydrogenase maturation protease</fullName>
        <ecNumber evidence="5">3.4.23.-</ecNumber>
    </submittedName>
</protein>
<evidence type="ECO:0000313" key="5">
    <source>
        <dbReference type="EMBL" id="MBB5348110.1"/>
    </source>
</evidence>
<evidence type="ECO:0000256" key="4">
    <source>
        <dbReference type="ARBA" id="ARBA00022801"/>
    </source>
</evidence>
<dbReference type="EC" id="3.4.23.-" evidence="5"/>
<dbReference type="EMBL" id="JACHEO010000009">
    <property type="protein sequence ID" value="MBB5348110.1"/>
    <property type="molecule type" value="Genomic_DNA"/>
</dbReference>
<dbReference type="GO" id="GO:0016485">
    <property type="term" value="P:protein processing"/>
    <property type="evidence" value="ECO:0007669"/>
    <property type="project" value="TreeGrafter"/>
</dbReference>
<proteinExistence type="inferred from homology"/>
<gene>
    <name evidence="5" type="ORF">HNQ81_001841</name>
</gene>
<dbReference type="CDD" id="cd06062">
    <property type="entry name" value="H2MP_MemB-H2up"/>
    <property type="match status" value="1"/>
</dbReference>
<dbReference type="Proteomes" id="UP000539642">
    <property type="component" value="Unassembled WGS sequence"/>
</dbReference>
<dbReference type="PANTHER" id="PTHR30302">
    <property type="entry name" value="HYDROGENASE 1 MATURATION PROTEASE"/>
    <property type="match status" value="1"/>
</dbReference>
<comment type="caution">
    <text evidence="5">The sequence shown here is derived from an EMBL/GenBank/DDBJ whole genome shotgun (WGS) entry which is preliminary data.</text>
</comment>
<keyword evidence="2 5" id="KW-0645">Protease</keyword>